<evidence type="ECO:0000259" key="8">
    <source>
        <dbReference type="PROSITE" id="PS50280"/>
    </source>
</evidence>
<evidence type="ECO:0008006" key="12">
    <source>
        <dbReference type="Google" id="ProtNLM"/>
    </source>
</evidence>
<evidence type="ECO:0000256" key="4">
    <source>
        <dbReference type="ARBA" id="ARBA00022723"/>
    </source>
</evidence>
<evidence type="ECO:0000256" key="6">
    <source>
        <dbReference type="ARBA" id="ARBA00022833"/>
    </source>
</evidence>
<keyword evidence="3" id="KW-0949">S-adenosyl-L-methionine</keyword>
<feature type="domain" description="MYND-type" evidence="9">
    <location>
        <begin position="403"/>
        <end position="441"/>
    </location>
</feature>
<evidence type="ECO:0000259" key="9">
    <source>
        <dbReference type="PROSITE" id="PS50865"/>
    </source>
</evidence>
<organism evidence="10 11">
    <name type="scientific">Glomus cerebriforme</name>
    <dbReference type="NCBI Taxonomy" id="658196"/>
    <lineage>
        <taxon>Eukaryota</taxon>
        <taxon>Fungi</taxon>
        <taxon>Fungi incertae sedis</taxon>
        <taxon>Mucoromycota</taxon>
        <taxon>Glomeromycotina</taxon>
        <taxon>Glomeromycetes</taxon>
        <taxon>Glomerales</taxon>
        <taxon>Glomeraceae</taxon>
        <taxon>Glomus</taxon>
    </lineage>
</organism>
<dbReference type="GO" id="GO:0016279">
    <property type="term" value="F:protein-lysine N-methyltransferase activity"/>
    <property type="evidence" value="ECO:0007669"/>
    <property type="project" value="TreeGrafter"/>
</dbReference>
<accession>A0A397TKF5</accession>
<dbReference type="PROSITE" id="PS50280">
    <property type="entry name" value="SET"/>
    <property type="match status" value="1"/>
</dbReference>
<dbReference type="GO" id="GO:0005634">
    <property type="term" value="C:nucleus"/>
    <property type="evidence" value="ECO:0007669"/>
    <property type="project" value="TreeGrafter"/>
</dbReference>
<dbReference type="Gene3D" id="3.90.1410.10">
    <property type="entry name" value="set domain protein methyltransferase, domain 1"/>
    <property type="match status" value="1"/>
</dbReference>
<dbReference type="InterPro" id="IPR050600">
    <property type="entry name" value="SETD3_SETD6_MTase"/>
</dbReference>
<dbReference type="Gene3D" id="3.90.1420.10">
    <property type="entry name" value="Rubisco LSMT, substrate-binding domain"/>
    <property type="match status" value="1"/>
</dbReference>
<keyword evidence="2" id="KW-0808">Transferase</keyword>
<name>A0A397TKF5_9GLOM</name>
<dbReference type="InterPro" id="IPR002893">
    <property type="entry name" value="Znf_MYND"/>
</dbReference>
<evidence type="ECO:0000256" key="2">
    <source>
        <dbReference type="ARBA" id="ARBA00022679"/>
    </source>
</evidence>
<evidence type="ECO:0000256" key="1">
    <source>
        <dbReference type="ARBA" id="ARBA00022603"/>
    </source>
</evidence>
<keyword evidence="4" id="KW-0479">Metal-binding</keyword>
<keyword evidence="11" id="KW-1185">Reference proteome</keyword>
<evidence type="ECO:0000256" key="5">
    <source>
        <dbReference type="ARBA" id="ARBA00022771"/>
    </source>
</evidence>
<dbReference type="InterPro" id="IPR001214">
    <property type="entry name" value="SET_dom"/>
</dbReference>
<dbReference type="PROSITE" id="PS01360">
    <property type="entry name" value="ZF_MYND_1"/>
    <property type="match status" value="1"/>
</dbReference>
<dbReference type="InterPro" id="IPR046341">
    <property type="entry name" value="SET_dom_sf"/>
</dbReference>
<sequence>MKLQEWLENGGAEGLKWLQLENFPDTGRGVKTLRPLKFNDIVLTIPGSFLWTVDAAFDDPVLGPTISSIKPPLSVEDTLAVFLLFIKSRKEGYEGKRAHVKLLPTSYTTSVFFNNEELEICSGSSLYHLTKQLKQQIKDDYLQLLNNLFSRHPDLFPLDQFTQNDYMWALCTIWSRGMDFQLPGKQFRCVAPFADMLNHSPDVQLCHIYDPQSGSLQILAGKDYTIGEQVFINYGPVPNNRLLRLYGFVLPNNLYDSYDLVLTTHSLAPLYTQKVALLESAGLQVNATFPLKLSDPLPLDVLRYLRIQRLSSSEIFTIEAKRGARNIVSARNEAEVLKALIEACESLLAGFGIPLEKLEANIASGVYQKGDNVWAAAHVSVGEQRILKMALQKTRELLALVICAQCGKANEDNKRCGRCRRVVYCGTDCQKSHYKEHKVICKAYATDEQQ</sequence>
<dbReference type="SUPFAM" id="SSF81822">
    <property type="entry name" value="RuBisCo LSMT C-terminal, substrate-binding domain"/>
    <property type="match status" value="1"/>
</dbReference>
<dbReference type="GO" id="GO:0032259">
    <property type="term" value="P:methylation"/>
    <property type="evidence" value="ECO:0007669"/>
    <property type="project" value="UniProtKB-KW"/>
</dbReference>
<dbReference type="InterPro" id="IPR036464">
    <property type="entry name" value="Rubisco_LSMT_subst-bd_sf"/>
</dbReference>
<proteinExistence type="predicted"/>
<dbReference type="PANTHER" id="PTHR13271">
    <property type="entry name" value="UNCHARACTERIZED PUTATIVE METHYLTRANSFERASE"/>
    <property type="match status" value="1"/>
</dbReference>
<keyword evidence="5 7" id="KW-0863">Zinc-finger</keyword>
<dbReference type="PROSITE" id="PS50865">
    <property type="entry name" value="ZF_MYND_2"/>
    <property type="match status" value="1"/>
</dbReference>
<evidence type="ECO:0000256" key="7">
    <source>
        <dbReference type="PROSITE-ProRule" id="PRU00134"/>
    </source>
</evidence>
<keyword evidence="6" id="KW-0862">Zinc</keyword>
<dbReference type="SUPFAM" id="SSF82199">
    <property type="entry name" value="SET domain"/>
    <property type="match status" value="1"/>
</dbReference>
<dbReference type="EMBL" id="QKYT01000015">
    <property type="protein sequence ID" value="RIA98448.1"/>
    <property type="molecule type" value="Genomic_DNA"/>
</dbReference>
<evidence type="ECO:0000256" key="3">
    <source>
        <dbReference type="ARBA" id="ARBA00022691"/>
    </source>
</evidence>
<reference evidence="10 11" key="1">
    <citation type="submission" date="2018-06" db="EMBL/GenBank/DDBJ databases">
        <title>Comparative genomics reveals the genomic features of Rhizophagus irregularis, R. cerebriforme, R. diaphanum and Gigaspora rosea, and their symbiotic lifestyle signature.</title>
        <authorList>
            <person name="Morin E."/>
            <person name="San Clemente H."/>
            <person name="Chen E.C.H."/>
            <person name="De La Providencia I."/>
            <person name="Hainaut M."/>
            <person name="Kuo A."/>
            <person name="Kohler A."/>
            <person name="Murat C."/>
            <person name="Tang N."/>
            <person name="Roy S."/>
            <person name="Loubradou J."/>
            <person name="Henrissat B."/>
            <person name="Grigoriev I.V."/>
            <person name="Corradi N."/>
            <person name="Roux C."/>
            <person name="Martin F.M."/>
        </authorList>
    </citation>
    <scope>NUCLEOTIDE SEQUENCE [LARGE SCALE GENOMIC DNA]</scope>
    <source>
        <strain evidence="10 11">DAOM 227022</strain>
    </source>
</reference>
<dbReference type="AlphaFoldDB" id="A0A397TKF5"/>
<comment type="caution">
    <text evidence="10">The sequence shown here is derived from an EMBL/GenBank/DDBJ whole genome shotgun (WGS) entry which is preliminary data.</text>
</comment>
<gene>
    <name evidence="10" type="ORF">C1645_685821</name>
</gene>
<dbReference type="Proteomes" id="UP000265703">
    <property type="component" value="Unassembled WGS sequence"/>
</dbReference>
<protein>
    <recommendedName>
        <fullName evidence="12">SET domain-containing protein</fullName>
    </recommendedName>
</protein>
<evidence type="ECO:0000313" key="11">
    <source>
        <dbReference type="Proteomes" id="UP000265703"/>
    </source>
</evidence>
<dbReference type="InterPro" id="IPR015353">
    <property type="entry name" value="Rubisco_LSMT_subst-bd"/>
</dbReference>
<feature type="domain" description="SET" evidence="8">
    <location>
        <begin position="16"/>
        <end position="235"/>
    </location>
</feature>
<evidence type="ECO:0000313" key="10">
    <source>
        <dbReference type="EMBL" id="RIA98448.1"/>
    </source>
</evidence>
<dbReference type="SUPFAM" id="SSF144232">
    <property type="entry name" value="HIT/MYND zinc finger-like"/>
    <property type="match status" value="1"/>
</dbReference>
<dbReference type="Gene3D" id="6.10.140.2220">
    <property type="match status" value="1"/>
</dbReference>
<dbReference type="PANTHER" id="PTHR13271:SF34">
    <property type="entry name" value="N-LYSINE METHYLTRANSFERASE SETD6"/>
    <property type="match status" value="1"/>
</dbReference>
<dbReference type="CDD" id="cd10527">
    <property type="entry name" value="SET_LSMT"/>
    <property type="match status" value="1"/>
</dbReference>
<dbReference type="STRING" id="658196.A0A397TKF5"/>
<keyword evidence="1" id="KW-0489">Methyltransferase</keyword>
<dbReference type="Pfam" id="PF01753">
    <property type="entry name" value="zf-MYND"/>
    <property type="match status" value="1"/>
</dbReference>
<dbReference type="GO" id="GO:0008270">
    <property type="term" value="F:zinc ion binding"/>
    <property type="evidence" value="ECO:0007669"/>
    <property type="project" value="UniProtKB-KW"/>
</dbReference>
<dbReference type="Pfam" id="PF09273">
    <property type="entry name" value="Rubis-subs-bind"/>
    <property type="match status" value="1"/>
</dbReference>
<dbReference type="OrthoDB" id="341421at2759"/>